<dbReference type="Proteomes" id="UP000636918">
    <property type="component" value="Unassembled WGS sequence"/>
</dbReference>
<reference evidence="2 3" key="1">
    <citation type="submission" date="2021-01" db="EMBL/GenBank/DDBJ databases">
        <title>Genome seq and assembly of Nocardiodes sp. G10.</title>
        <authorList>
            <person name="Chhetri G."/>
        </authorList>
    </citation>
    <scope>NUCLEOTIDE SEQUENCE [LARGE SCALE GENOMIC DNA]</scope>
    <source>
        <strain evidence="2 3">G10</strain>
    </source>
</reference>
<evidence type="ECO:0000313" key="3">
    <source>
        <dbReference type="Proteomes" id="UP000636918"/>
    </source>
</evidence>
<dbReference type="InterPro" id="IPR050471">
    <property type="entry name" value="AB_hydrolase"/>
</dbReference>
<dbReference type="PANTHER" id="PTHR43433:SF5">
    <property type="entry name" value="AB HYDROLASE-1 DOMAIN-CONTAINING PROTEIN"/>
    <property type="match status" value="1"/>
</dbReference>
<dbReference type="RefSeq" id="WP_201939420.1">
    <property type="nucleotide sequence ID" value="NZ_JAERSG010000005.1"/>
</dbReference>
<feature type="domain" description="AB hydrolase-1" evidence="1">
    <location>
        <begin position="22"/>
        <end position="151"/>
    </location>
</feature>
<dbReference type="PANTHER" id="PTHR43433">
    <property type="entry name" value="HYDROLASE, ALPHA/BETA FOLD FAMILY PROTEIN"/>
    <property type="match status" value="1"/>
</dbReference>
<dbReference type="Gene3D" id="3.40.50.1820">
    <property type="entry name" value="alpha/beta hydrolase"/>
    <property type="match status" value="1"/>
</dbReference>
<protein>
    <submittedName>
        <fullName evidence="2">Alpha/beta hydrolase</fullName>
    </submittedName>
</protein>
<dbReference type="GO" id="GO:0016787">
    <property type="term" value="F:hydrolase activity"/>
    <property type="evidence" value="ECO:0007669"/>
    <property type="project" value="UniProtKB-KW"/>
</dbReference>
<evidence type="ECO:0000259" key="1">
    <source>
        <dbReference type="Pfam" id="PF00561"/>
    </source>
</evidence>
<dbReference type="SUPFAM" id="SSF53474">
    <property type="entry name" value="alpha/beta-Hydrolases"/>
    <property type="match status" value="1"/>
</dbReference>
<comment type="caution">
    <text evidence="2">The sequence shown here is derived from an EMBL/GenBank/DDBJ whole genome shotgun (WGS) entry which is preliminary data.</text>
</comment>
<dbReference type="InterPro" id="IPR029058">
    <property type="entry name" value="AB_hydrolase_fold"/>
</dbReference>
<gene>
    <name evidence="2" type="ORF">JI751_17600</name>
</gene>
<dbReference type="PRINTS" id="PR00111">
    <property type="entry name" value="ABHYDROLASE"/>
</dbReference>
<keyword evidence="2" id="KW-0378">Hydrolase</keyword>
<dbReference type="EMBL" id="JAERSG010000005">
    <property type="protein sequence ID" value="MBL0749438.1"/>
    <property type="molecule type" value="Genomic_DNA"/>
</dbReference>
<dbReference type="Pfam" id="PF00561">
    <property type="entry name" value="Abhydrolase_1"/>
    <property type="match status" value="1"/>
</dbReference>
<organism evidence="2 3">
    <name type="scientific">Nocardioides baculatus</name>
    <dbReference type="NCBI Taxonomy" id="2801337"/>
    <lineage>
        <taxon>Bacteria</taxon>
        <taxon>Bacillati</taxon>
        <taxon>Actinomycetota</taxon>
        <taxon>Actinomycetes</taxon>
        <taxon>Propionibacteriales</taxon>
        <taxon>Nocardioidaceae</taxon>
        <taxon>Nocardioides</taxon>
    </lineage>
</organism>
<dbReference type="InterPro" id="IPR000073">
    <property type="entry name" value="AB_hydrolase_1"/>
</dbReference>
<sequence length="274" mass="28788">MLWHAADGRVLEGWVGGDPDGPLVAVLHGCPDTRHVAMTGDAAARAVGVRLLGVNRPGYGRSAAHDSSHGSVADDLAGVATELGHARFAVVGMSVGGGYAVATAARHPDRVTALGLVATQAPGVRTESVEELVEELAPEFLAWRETVDPGDPSDDALAARWLTMLPPGDAELVRALGPAEIAASVREALAEPDGYLRDAALLHRPWGHAPVEVRCPVLAWFGELDERSTTDAAAELLAGFDAVEVVVRPRSTHLATLVAHWPDVLTTVRDLSED</sequence>
<evidence type="ECO:0000313" key="2">
    <source>
        <dbReference type="EMBL" id="MBL0749438.1"/>
    </source>
</evidence>
<keyword evidence="3" id="KW-1185">Reference proteome</keyword>
<accession>A0ABS1LD24</accession>
<proteinExistence type="predicted"/>
<name>A0ABS1LD24_9ACTN</name>